<keyword evidence="5" id="KW-0534">Nitrate assimilation</keyword>
<gene>
    <name evidence="9" type="ORF">G3M78_04270</name>
</gene>
<dbReference type="AlphaFoldDB" id="A0A7T0C170"/>
<feature type="transmembrane region" description="Helical" evidence="7">
    <location>
        <begin position="138"/>
        <end position="160"/>
    </location>
</feature>
<dbReference type="Proteomes" id="UP000594464">
    <property type="component" value="Chromosome"/>
</dbReference>
<keyword evidence="3 7" id="KW-0812">Transmembrane</keyword>
<dbReference type="InterPro" id="IPR020846">
    <property type="entry name" value="MFS_dom"/>
</dbReference>
<dbReference type="Pfam" id="PF07690">
    <property type="entry name" value="MFS_1"/>
    <property type="match status" value="2"/>
</dbReference>
<feature type="transmembrane region" description="Helical" evidence="7">
    <location>
        <begin position="49"/>
        <end position="69"/>
    </location>
</feature>
<feature type="transmembrane region" description="Helical" evidence="7">
    <location>
        <begin position="166"/>
        <end position="187"/>
    </location>
</feature>
<dbReference type="GO" id="GO:0042128">
    <property type="term" value="P:nitrate assimilation"/>
    <property type="evidence" value="ECO:0007669"/>
    <property type="project" value="UniProtKB-KW"/>
</dbReference>
<feature type="transmembrane region" description="Helical" evidence="7">
    <location>
        <begin position="247"/>
        <end position="267"/>
    </location>
</feature>
<feature type="transmembrane region" description="Helical" evidence="7">
    <location>
        <begin position="414"/>
        <end position="435"/>
    </location>
</feature>
<dbReference type="InterPro" id="IPR044772">
    <property type="entry name" value="NO3_transporter"/>
</dbReference>
<dbReference type="EMBL" id="CP048620">
    <property type="protein sequence ID" value="QPJ64646.1"/>
    <property type="molecule type" value="Genomic_DNA"/>
</dbReference>
<feature type="transmembrane region" description="Helical" evidence="7">
    <location>
        <begin position="315"/>
        <end position="334"/>
    </location>
</feature>
<evidence type="ECO:0000259" key="8">
    <source>
        <dbReference type="PROSITE" id="PS50850"/>
    </source>
</evidence>
<organism evidence="9 10">
    <name type="scientific">Candidatus Nitrohelix vancouverensis</name>
    <dbReference type="NCBI Taxonomy" id="2705534"/>
    <lineage>
        <taxon>Bacteria</taxon>
        <taxon>Pseudomonadati</taxon>
        <taxon>Nitrospinota/Tectimicrobiota group</taxon>
        <taxon>Nitrospinota</taxon>
        <taxon>Nitrospinia</taxon>
        <taxon>Nitrospinales</taxon>
        <taxon>Nitrospinaceae</taxon>
        <taxon>Candidatus Nitrohelix</taxon>
    </lineage>
</organism>
<dbReference type="KEGG" id="nva:G3M78_04270"/>
<feature type="transmembrane region" description="Helical" evidence="7">
    <location>
        <begin position="355"/>
        <end position="372"/>
    </location>
</feature>
<dbReference type="GO" id="GO:0016020">
    <property type="term" value="C:membrane"/>
    <property type="evidence" value="ECO:0007669"/>
    <property type="project" value="UniProtKB-SubCell"/>
</dbReference>
<feature type="transmembrane region" description="Helical" evidence="7">
    <location>
        <begin position="378"/>
        <end position="402"/>
    </location>
</feature>
<dbReference type="Gene3D" id="1.20.1250.20">
    <property type="entry name" value="MFS general substrate transporter like domains"/>
    <property type="match status" value="2"/>
</dbReference>
<feature type="transmembrane region" description="Helical" evidence="7">
    <location>
        <begin position="441"/>
        <end position="459"/>
    </location>
</feature>
<comment type="subcellular location">
    <subcellularLocation>
        <location evidence="1">Membrane</location>
        <topology evidence="1">Multi-pass membrane protein</topology>
    </subcellularLocation>
</comment>
<evidence type="ECO:0000256" key="4">
    <source>
        <dbReference type="ARBA" id="ARBA00022989"/>
    </source>
</evidence>
<dbReference type="GO" id="GO:0015112">
    <property type="term" value="F:nitrate transmembrane transporter activity"/>
    <property type="evidence" value="ECO:0007669"/>
    <property type="project" value="InterPro"/>
</dbReference>
<evidence type="ECO:0000313" key="10">
    <source>
        <dbReference type="Proteomes" id="UP000594464"/>
    </source>
</evidence>
<accession>A0A7T0C170</accession>
<keyword evidence="4 7" id="KW-1133">Transmembrane helix</keyword>
<reference evidence="10" key="1">
    <citation type="submission" date="2020-02" db="EMBL/GenBank/DDBJ databases">
        <title>Genomic and physiological characterization of two novel Nitrospinaceae genera.</title>
        <authorList>
            <person name="Mueller A.J."/>
            <person name="Jung M.-Y."/>
            <person name="Strachan C.R."/>
            <person name="Herbold C.W."/>
            <person name="Kirkegaard R.H."/>
            <person name="Daims H."/>
        </authorList>
    </citation>
    <scope>NUCLEOTIDE SEQUENCE [LARGE SCALE GENOMIC DNA]</scope>
</reference>
<dbReference type="SUPFAM" id="SSF103473">
    <property type="entry name" value="MFS general substrate transporter"/>
    <property type="match status" value="1"/>
</dbReference>
<feature type="transmembrane region" description="Helical" evidence="7">
    <location>
        <begin position="76"/>
        <end position="94"/>
    </location>
</feature>
<evidence type="ECO:0000256" key="3">
    <source>
        <dbReference type="ARBA" id="ARBA00022692"/>
    </source>
</evidence>
<dbReference type="PANTHER" id="PTHR23515">
    <property type="entry name" value="HIGH-AFFINITY NITRATE TRANSPORTER 2.3"/>
    <property type="match status" value="1"/>
</dbReference>
<comment type="similarity">
    <text evidence="2">Belongs to the major facilitator superfamily. Nitrate/nitrite porter (TC 2.A.1.8) family.</text>
</comment>
<evidence type="ECO:0000256" key="7">
    <source>
        <dbReference type="SAM" id="Phobius"/>
    </source>
</evidence>
<feature type="transmembrane region" description="Helical" evidence="7">
    <location>
        <begin position="12"/>
        <end position="29"/>
    </location>
</feature>
<feature type="domain" description="Major facilitator superfamily (MFS) profile" evidence="8">
    <location>
        <begin position="11"/>
        <end position="464"/>
    </location>
</feature>
<evidence type="ECO:0000256" key="6">
    <source>
        <dbReference type="ARBA" id="ARBA00023136"/>
    </source>
</evidence>
<dbReference type="InterPro" id="IPR005829">
    <property type="entry name" value="Sugar_transporter_CS"/>
</dbReference>
<dbReference type="InterPro" id="IPR011701">
    <property type="entry name" value="MFS"/>
</dbReference>
<evidence type="ECO:0000256" key="2">
    <source>
        <dbReference type="ARBA" id="ARBA00008432"/>
    </source>
</evidence>
<keyword evidence="6 7" id="KW-0472">Membrane</keyword>
<dbReference type="PROSITE" id="PS00216">
    <property type="entry name" value="SUGAR_TRANSPORT_1"/>
    <property type="match status" value="1"/>
</dbReference>
<evidence type="ECO:0000313" key="9">
    <source>
        <dbReference type="EMBL" id="QPJ64646.1"/>
    </source>
</evidence>
<sequence>MFGFSRRQQTTLHLTWFAFFLTFVAWFNMAPFNTTLIKTLGFTQAQIDLLMICNLALAIPARIFIGGLSDYYGPRIVFSGLLVYAALVCVAFGLSQTFEQVLATRLLMGIVGGGFVVGTKMISDHFPDNRMGLAQGIYAGWGNFGAAAAAFSLPAIAWAFPEETGWRVASFILGGVCLLSAVAYWHYAEDTNGLLKGHLSFNGFAIEVGSRRDFILQALTLSAILGGMVLIVYKLTYAEYPLLSPRGGWIASAVLFGLYAWNIRSIYNLNKGRFSNGGGEYDYAFSQALILSLVYALTFGAGLAIISIFPEFLQITFGLSVVAAGIFGSTHSVLNLISRPGGGWISDQWGRRKTLIGVVFGAFVSLLVMSQISSEWSLIASVMVGMLAGLFLQAGNGACFAIVPRVRKELTGKLAGLVGAYGNLGGIIFLTVYSLTDTEGLFLSMAGFALAVLVSLFFLKSEERLSADKALAETVQH</sequence>
<evidence type="ECO:0000256" key="5">
    <source>
        <dbReference type="ARBA" id="ARBA00023063"/>
    </source>
</evidence>
<dbReference type="InterPro" id="IPR036259">
    <property type="entry name" value="MFS_trans_sf"/>
</dbReference>
<evidence type="ECO:0000256" key="1">
    <source>
        <dbReference type="ARBA" id="ARBA00004141"/>
    </source>
</evidence>
<name>A0A7T0C170_9BACT</name>
<feature type="transmembrane region" description="Helical" evidence="7">
    <location>
        <begin position="100"/>
        <end position="117"/>
    </location>
</feature>
<proteinExistence type="inferred from homology"/>
<feature type="transmembrane region" description="Helical" evidence="7">
    <location>
        <begin position="214"/>
        <end position="235"/>
    </location>
</feature>
<feature type="transmembrane region" description="Helical" evidence="7">
    <location>
        <begin position="288"/>
        <end position="309"/>
    </location>
</feature>
<protein>
    <submittedName>
        <fullName evidence="9">MFS transporter</fullName>
    </submittedName>
</protein>
<dbReference type="PROSITE" id="PS50850">
    <property type="entry name" value="MFS"/>
    <property type="match status" value="1"/>
</dbReference>